<comment type="caution">
    <text evidence="1">The sequence shown here is derived from an EMBL/GenBank/DDBJ whole genome shotgun (WGS) entry which is preliminary data.</text>
</comment>
<name>A0ACB7CBP8_9ASCO</name>
<reference evidence="1 2" key="1">
    <citation type="journal article" date="2021" name="Commun. Biol.">
        <title>Genomic insights into the host specific adaptation of the Pneumocystis genus.</title>
        <authorList>
            <person name="Cisse O.H."/>
            <person name="Ma L."/>
            <person name="Dekker J.P."/>
            <person name="Khil P.P."/>
            <person name="Youn J.-H."/>
            <person name="Brenchley J.M."/>
            <person name="Blair R."/>
            <person name="Pahar B."/>
            <person name="Chabe M."/>
            <person name="Van Rompay K.K.A."/>
            <person name="Keesler R."/>
            <person name="Sukura A."/>
            <person name="Hirsch V."/>
            <person name="Kutty G."/>
            <person name="Liu Y."/>
            <person name="Peng L."/>
            <person name="Chen J."/>
            <person name="Song J."/>
            <person name="Weissenbacher-Lang C."/>
            <person name="Xu J."/>
            <person name="Upham N.S."/>
            <person name="Stajich J.E."/>
            <person name="Cuomo C.A."/>
            <person name="Cushion M.T."/>
            <person name="Kovacs J.A."/>
        </authorList>
    </citation>
    <scope>NUCLEOTIDE SEQUENCE [LARGE SCALE GENOMIC DNA]</scope>
    <source>
        <strain evidence="1 2">RABM</strain>
    </source>
</reference>
<evidence type="ECO:0000313" key="1">
    <source>
        <dbReference type="EMBL" id="KAG4304993.1"/>
    </source>
</evidence>
<keyword evidence="2" id="KW-1185">Reference proteome</keyword>
<gene>
    <name evidence="1" type="ORF">PORY_001668</name>
</gene>
<dbReference type="EMBL" id="JABTEG010000005">
    <property type="protein sequence ID" value="KAG4304993.1"/>
    <property type="molecule type" value="Genomic_DNA"/>
</dbReference>
<accession>A0ACB7CBP8</accession>
<evidence type="ECO:0000313" key="2">
    <source>
        <dbReference type="Proteomes" id="UP000768646"/>
    </source>
</evidence>
<sequence>MSWAGFKKAVNRAGTHTIDRDFDTEERRFRTLEHAVLRLQREAKNYLDSLRSMSASQLRIAETMDEFYMDSHHKDRASKHYRHAVEDQDARTMKDLDEIYRMTVLDPISKFCTYFPEINAAITKRNHKLIDYDAIRAKVRRLTDKPSDDIKKLPMAEKEASVAKDLYMTLNTQLLDELPQFIDLRIPYLDASFEALVKIQYQFCYDGYDRMSKVQQYFSSHVRNQYSSGDLDQRIDDVLQKVKSLSITGMSYA</sequence>
<organism evidence="1 2">
    <name type="scientific">Pneumocystis oryctolagi</name>
    <dbReference type="NCBI Taxonomy" id="42067"/>
    <lineage>
        <taxon>Eukaryota</taxon>
        <taxon>Fungi</taxon>
        <taxon>Dikarya</taxon>
        <taxon>Ascomycota</taxon>
        <taxon>Taphrinomycotina</taxon>
        <taxon>Pneumocystomycetes</taxon>
        <taxon>Pneumocystaceae</taxon>
        <taxon>Pneumocystis</taxon>
    </lineage>
</organism>
<proteinExistence type="predicted"/>
<protein>
    <submittedName>
        <fullName evidence="1">Uncharacterized protein</fullName>
    </submittedName>
</protein>
<dbReference type="Proteomes" id="UP000768646">
    <property type="component" value="Unassembled WGS sequence"/>
</dbReference>